<feature type="signal peptide" evidence="2">
    <location>
        <begin position="1"/>
        <end position="16"/>
    </location>
</feature>
<keyword evidence="2" id="KW-0732">Signal</keyword>
<evidence type="ECO:0000256" key="1">
    <source>
        <dbReference type="SAM" id="MobiDB-lite"/>
    </source>
</evidence>
<proteinExistence type="predicted"/>
<evidence type="ECO:0000313" key="3">
    <source>
        <dbReference type="Proteomes" id="UP000036681"/>
    </source>
</evidence>
<feature type="chain" id="PRO_5005656232" evidence="2">
    <location>
        <begin position="17"/>
        <end position="156"/>
    </location>
</feature>
<reference evidence="4" key="1">
    <citation type="submission" date="2017-02" db="UniProtKB">
        <authorList>
            <consortium name="WormBaseParasite"/>
        </authorList>
    </citation>
    <scope>IDENTIFICATION</scope>
</reference>
<evidence type="ECO:0000313" key="4">
    <source>
        <dbReference type="WBParaSite" id="ALUE_0000285401-mRNA-1"/>
    </source>
</evidence>
<feature type="region of interest" description="Disordered" evidence="1">
    <location>
        <begin position="135"/>
        <end position="156"/>
    </location>
</feature>
<protein>
    <submittedName>
        <fullName evidence="4">Fibronectin type-III domain-containing protein</fullName>
    </submittedName>
</protein>
<dbReference type="WBParaSite" id="ALUE_0000285401-mRNA-1">
    <property type="protein sequence ID" value="ALUE_0000285401-mRNA-1"/>
    <property type="gene ID" value="ALUE_0000285401"/>
</dbReference>
<evidence type="ECO:0000256" key="2">
    <source>
        <dbReference type="SAM" id="SignalP"/>
    </source>
</evidence>
<feature type="compositionally biased region" description="Acidic residues" evidence="1">
    <location>
        <begin position="135"/>
        <end position="144"/>
    </location>
</feature>
<sequence>MLLLLAYLDLLHMASSESNPIKSINVMHLEKTNSTDISAIITVTLYKETVADYVLFIEYRTQANKNHWTLLEVVLGESVFEVHNLSVNISYQLRLSYSIAWQTPCGGSDNAKDEMKRVARESVDPPTIRLREFANEAEDVASEDADSRGIGSLSRN</sequence>
<name>A0A0M3HMR9_ASCLU</name>
<keyword evidence="3" id="KW-1185">Reference proteome</keyword>
<organism evidence="3 4">
    <name type="scientific">Ascaris lumbricoides</name>
    <name type="common">Giant roundworm</name>
    <dbReference type="NCBI Taxonomy" id="6252"/>
    <lineage>
        <taxon>Eukaryota</taxon>
        <taxon>Metazoa</taxon>
        <taxon>Ecdysozoa</taxon>
        <taxon>Nematoda</taxon>
        <taxon>Chromadorea</taxon>
        <taxon>Rhabditida</taxon>
        <taxon>Spirurina</taxon>
        <taxon>Ascaridomorpha</taxon>
        <taxon>Ascaridoidea</taxon>
        <taxon>Ascarididae</taxon>
        <taxon>Ascaris</taxon>
    </lineage>
</organism>
<accession>A0A0M3HMR9</accession>
<dbReference type="AlphaFoldDB" id="A0A0M3HMR9"/>
<dbReference type="Proteomes" id="UP000036681">
    <property type="component" value="Unplaced"/>
</dbReference>